<sequence length="342" mass="37851">MDWACSGSNGLGGWASVGLWGRVWFMEFLVGLRWWWRIVGGGGFPAGFAVGGGGGGGGFVSGGFGVRATCHPPEECVIRDSKWISRLVAEKKREREREVLILAGRDALGRGLSRNEDEKTTVPYKEERIESEVCVWKGKEGIEGCRGFGLVETSKPDNDYKLKSRCHAALSSQAALPSRRHVVVLSASFVTVLTLNCFLTPLQARAKDESTDQEEERDDGVVGAIKSLFDPNEKTKSGKLLPKAYLKSAREVVKNLRESLKEDTKDNARFRRTADAAKESIREYLGSWRGQEKVVREESYVELEKAIRSLASFYSKAGPSAPLPEEVRSEILNDLNTAEEFL</sequence>
<dbReference type="GO" id="GO:0009543">
    <property type="term" value="C:chloroplast thylakoid lumen"/>
    <property type="evidence" value="ECO:0007669"/>
    <property type="project" value="TreeGrafter"/>
</dbReference>
<evidence type="ECO:0000313" key="1">
    <source>
        <dbReference type="EMBL" id="KAJ6689379.1"/>
    </source>
</evidence>
<name>A0A9Q0PJL9_SALVM</name>
<dbReference type="AlphaFoldDB" id="A0A9Q0PJL9"/>
<evidence type="ECO:0008006" key="3">
    <source>
        <dbReference type="Google" id="ProtNLM"/>
    </source>
</evidence>
<dbReference type="GO" id="GO:0010207">
    <property type="term" value="P:photosystem II assembly"/>
    <property type="evidence" value="ECO:0007669"/>
    <property type="project" value="InterPro"/>
</dbReference>
<organism evidence="1 2">
    <name type="scientific">Salix viminalis</name>
    <name type="common">Common osier</name>
    <name type="synonym">Basket willow</name>
    <dbReference type="NCBI Taxonomy" id="40686"/>
    <lineage>
        <taxon>Eukaryota</taxon>
        <taxon>Viridiplantae</taxon>
        <taxon>Streptophyta</taxon>
        <taxon>Embryophyta</taxon>
        <taxon>Tracheophyta</taxon>
        <taxon>Spermatophyta</taxon>
        <taxon>Magnoliopsida</taxon>
        <taxon>eudicotyledons</taxon>
        <taxon>Gunneridae</taxon>
        <taxon>Pentapetalae</taxon>
        <taxon>rosids</taxon>
        <taxon>fabids</taxon>
        <taxon>Malpighiales</taxon>
        <taxon>Salicaceae</taxon>
        <taxon>Saliceae</taxon>
        <taxon>Salix</taxon>
    </lineage>
</organism>
<keyword evidence="2" id="KW-1185">Reference proteome</keyword>
<comment type="caution">
    <text evidence="1">The sequence shown here is derived from an EMBL/GenBank/DDBJ whole genome shotgun (WGS) entry which is preliminary data.</text>
</comment>
<reference evidence="1" key="2">
    <citation type="journal article" date="2023" name="Int. J. Mol. Sci.">
        <title>De Novo Assembly and Annotation of 11 Diverse Shrub Willow (Salix) Genomes Reveals Novel Gene Organization in Sex-Linked Regions.</title>
        <authorList>
            <person name="Hyden B."/>
            <person name="Feng K."/>
            <person name="Yates T.B."/>
            <person name="Jawdy S."/>
            <person name="Cereghino C."/>
            <person name="Smart L.B."/>
            <person name="Muchero W."/>
        </authorList>
    </citation>
    <scope>NUCLEOTIDE SEQUENCE [LARGE SCALE GENOMIC DNA]</scope>
    <source>
        <tissue evidence="1">Shoot tip</tissue>
    </source>
</reference>
<protein>
    <recommendedName>
        <fullName evidence="3">Photosystem II D1 precursor processing protein PSB27-H2, chloroplastic</fullName>
    </recommendedName>
</protein>
<gene>
    <name evidence="1" type="ORF">OIU85_005748</name>
</gene>
<dbReference type="GO" id="GO:0010206">
    <property type="term" value="P:photosystem II repair"/>
    <property type="evidence" value="ECO:0007669"/>
    <property type="project" value="InterPro"/>
</dbReference>
<dbReference type="EMBL" id="JAPFFL010000012">
    <property type="protein sequence ID" value="KAJ6689379.1"/>
    <property type="molecule type" value="Genomic_DNA"/>
</dbReference>
<dbReference type="OrthoDB" id="543314at2759"/>
<dbReference type="Pfam" id="PF13326">
    <property type="entry name" value="PSII_Pbs27"/>
    <property type="match status" value="1"/>
</dbReference>
<dbReference type="HAMAP" id="MF_01481">
    <property type="entry name" value="PSII_Psb27"/>
    <property type="match status" value="1"/>
</dbReference>
<accession>A0A9Q0PJL9</accession>
<dbReference type="Gene3D" id="1.20.58.810">
    <property type="entry name" value="Photosystem II Pbs27"/>
    <property type="match status" value="1"/>
</dbReference>
<dbReference type="FunFam" id="1.20.58.810:FF:000002">
    <property type="entry name" value="Photosystem II D1 processing protein PSB27-H2, chloroplastic"/>
    <property type="match status" value="1"/>
</dbReference>
<dbReference type="InterPro" id="IPR025585">
    <property type="entry name" value="PSII_Psb27"/>
</dbReference>
<evidence type="ECO:0000313" key="2">
    <source>
        <dbReference type="Proteomes" id="UP001151529"/>
    </source>
</evidence>
<dbReference type="PANTHER" id="PTHR34041">
    <property type="entry name" value="PHOTOSYSTEM II REPAIR PROTEIN PSB27-H1, CHLOROPLASTIC"/>
    <property type="match status" value="1"/>
</dbReference>
<reference evidence="1" key="1">
    <citation type="submission" date="2022-11" db="EMBL/GenBank/DDBJ databases">
        <authorList>
            <person name="Hyden B.L."/>
            <person name="Feng K."/>
            <person name="Yates T."/>
            <person name="Jawdy S."/>
            <person name="Smart L.B."/>
            <person name="Muchero W."/>
        </authorList>
    </citation>
    <scope>NUCLEOTIDE SEQUENCE</scope>
    <source>
        <tissue evidence="1">Shoot tip</tissue>
    </source>
</reference>
<dbReference type="InterPro" id="IPR038450">
    <property type="entry name" value="PSII_Psb27_sf"/>
</dbReference>
<proteinExistence type="inferred from homology"/>
<dbReference type="PANTHER" id="PTHR34041:SF3">
    <property type="entry name" value="PHOTOSYSTEM II D1 PRECURSOR PROCESSING PROTEIN PSB27-H2, CHLOROPLASTIC"/>
    <property type="match status" value="1"/>
</dbReference>
<dbReference type="GO" id="GO:0009523">
    <property type="term" value="C:photosystem II"/>
    <property type="evidence" value="ECO:0007669"/>
    <property type="project" value="InterPro"/>
</dbReference>
<dbReference type="Proteomes" id="UP001151529">
    <property type="component" value="Chromosome 8"/>
</dbReference>